<feature type="transmembrane region" description="Helical" evidence="14">
    <location>
        <begin position="150"/>
        <end position="171"/>
    </location>
</feature>
<feature type="transmembrane region" description="Helical" evidence="14">
    <location>
        <begin position="271"/>
        <end position="295"/>
    </location>
</feature>
<dbReference type="GO" id="GO:0005886">
    <property type="term" value="C:plasma membrane"/>
    <property type="evidence" value="ECO:0007669"/>
    <property type="project" value="UniProtKB-SubCell"/>
</dbReference>
<keyword evidence="9 14" id="KW-0406">Ion transport</keyword>
<feature type="transmembrane region" description="Helical" evidence="14">
    <location>
        <begin position="318"/>
        <end position="344"/>
    </location>
</feature>
<evidence type="ECO:0000313" key="16">
    <source>
        <dbReference type="Proteomes" id="UP000005297"/>
    </source>
</evidence>
<sequence length="467" mass="50121">MAMISFIVCLLLFAVIGALSMLKRQPTTSDYLIAGRNVPPWLAGLSAVATNNSGYMFIGMIGLTYSTGLSSVWLMIGWIIGDLTASLLIMKKLRDTAEAEHVHSFGGLLAQWHGTDYNMLRRVSGVLTILFLGAYAAAQFTAGSKALHVLFGWDASTGAIIGAGLVLLYSYSGGIRASIWTDAAQSFVMLGAMCALMWTAAASLGSGSEISEQLIAVSPQFMHWFPDTSWLGVLLFIAGWVFAGFGVAGQPHIVIRYMALDHSENLGRFRVYYYTWFTLFYAATIVVGLLARLVLPDAGSFDAELALPMMSMQLLPEIWVGLVLAGLFAATMSTADSLVLSCSASLTRDLLPEHKASYTVTKVATAVIVLVGLGLSLSGNQSVFALVLIAWGLLATAFVPLLTVYALGGRPSERVALIMLGGGVAVFLLWRWYGLSQMVYEVLPGMLAGLLLFVIFRGRGKRAAHLA</sequence>
<feature type="transmembrane region" description="Helical" evidence="14">
    <location>
        <begin position="439"/>
        <end position="456"/>
    </location>
</feature>
<keyword evidence="14" id="KW-0029">Amino-acid transport</keyword>
<evidence type="ECO:0000256" key="7">
    <source>
        <dbReference type="ARBA" id="ARBA00022989"/>
    </source>
</evidence>
<comment type="caution">
    <text evidence="15">The sequence shown here is derived from an EMBL/GenBank/DDBJ whole genome shotgun (WGS) entry which is preliminary data.</text>
</comment>
<keyword evidence="14" id="KW-0997">Cell inner membrane</keyword>
<feature type="transmembrane region" description="Helical" evidence="14">
    <location>
        <begin position="383"/>
        <end position="408"/>
    </location>
</feature>
<keyword evidence="11 14" id="KW-0739">Sodium transport</keyword>
<evidence type="ECO:0000256" key="10">
    <source>
        <dbReference type="ARBA" id="ARBA00023136"/>
    </source>
</evidence>
<dbReference type="Pfam" id="PF00474">
    <property type="entry name" value="SSF"/>
    <property type="match status" value="1"/>
</dbReference>
<dbReference type="HOGENOM" id="CLU_018808_15_2_0"/>
<reference evidence="15 16" key="1">
    <citation type="submission" date="2006-09" db="EMBL/GenBank/DDBJ databases">
        <authorList>
            <person name="Emerson D."/>
            <person name="Ferriera S."/>
            <person name="Johnson J."/>
            <person name="Kravitz S."/>
            <person name="Halpern A."/>
            <person name="Remington K."/>
            <person name="Beeson K."/>
            <person name="Tran B."/>
            <person name="Rogers Y.-H."/>
            <person name="Friedman R."/>
            <person name="Venter J.C."/>
        </authorList>
    </citation>
    <scope>NUCLEOTIDE SEQUENCE [LARGE SCALE GENOMIC DNA]</scope>
    <source>
        <strain evidence="15 16">PV-1</strain>
    </source>
</reference>
<dbReference type="GO" id="GO:0015824">
    <property type="term" value="P:proline transport"/>
    <property type="evidence" value="ECO:0007669"/>
    <property type="project" value="UniProtKB-UniRule"/>
</dbReference>
<comment type="function">
    <text evidence="14">Catalyzes the sodium-dependent uptake of extracellular L-proline.</text>
</comment>
<dbReference type="GO" id="GO:0031402">
    <property type="term" value="F:sodium ion binding"/>
    <property type="evidence" value="ECO:0007669"/>
    <property type="project" value="UniProtKB-UniRule"/>
</dbReference>
<dbReference type="PANTHER" id="PTHR48086">
    <property type="entry name" value="SODIUM/PROLINE SYMPORTER-RELATED"/>
    <property type="match status" value="1"/>
</dbReference>
<keyword evidence="16" id="KW-1185">Reference proteome</keyword>
<feature type="transmembrane region" description="Helical" evidence="14">
    <location>
        <begin position="55"/>
        <end position="81"/>
    </location>
</feature>
<keyword evidence="7 14" id="KW-1133">Transmembrane helix</keyword>
<dbReference type="AlphaFoldDB" id="Q0F3A2"/>
<feature type="transmembrane region" description="Helical" evidence="14">
    <location>
        <begin position="230"/>
        <end position="250"/>
    </location>
</feature>
<organism evidence="15 16">
    <name type="scientific">Mariprofundus ferrooxydans PV-1</name>
    <dbReference type="NCBI Taxonomy" id="314345"/>
    <lineage>
        <taxon>Bacteria</taxon>
        <taxon>Pseudomonadati</taxon>
        <taxon>Pseudomonadota</taxon>
        <taxon>Candidatius Mariprofundia</taxon>
        <taxon>Mariprofundales</taxon>
        <taxon>Mariprofundaceae</taxon>
        <taxon>Mariprofundus</taxon>
    </lineage>
</organism>
<name>Q0F3A2_9PROT</name>
<evidence type="ECO:0000256" key="4">
    <source>
        <dbReference type="ARBA" id="ARBA00022475"/>
    </source>
</evidence>
<evidence type="ECO:0000256" key="1">
    <source>
        <dbReference type="ARBA" id="ARBA00004651"/>
    </source>
</evidence>
<comment type="similarity">
    <text evidence="2 13">Belongs to the sodium:solute symporter (SSF) (TC 2.A.21) family.</text>
</comment>
<evidence type="ECO:0000256" key="8">
    <source>
        <dbReference type="ARBA" id="ARBA00023053"/>
    </source>
</evidence>
<dbReference type="PANTHER" id="PTHR48086:SF3">
    <property type="entry name" value="SODIUM_PROLINE SYMPORTER"/>
    <property type="match status" value="1"/>
</dbReference>
<gene>
    <name evidence="15" type="ORF">SPV1_04443</name>
</gene>
<accession>Q0F3A2</accession>
<keyword evidence="10 14" id="KW-0472">Membrane</keyword>
<evidence type="ECO:0000256" key="6">
    <source>
        <dbReference type="ARBA" id="ARBA00022847"/>
    </source>
</evidence>
<protein>
    <recommendedName>
        <fullName evidence="14">Sodium/proline symporter</fullName>
    </recommendedName>
    <alternativeName>
        <fullName evidence="14">Proline permease</fullName>
    </alternativeName>
</protein>
<dbReference type="eggNOG" id="COG0591">
    <property type="taxonomic scope" value="Bacteria"/>
</dbReference>
<dbReference type="InterPro" id="IPR050277">
    <property type="entry name" value="Sodium:Solute_Symporter"/>
</dbReference>
<dbReference type="InterPro" id="IPR038377">
    <property type="entry name" value="Na/Glc_symporter_sf"/>
</dbReference>
<evidence type="ECO:0000256" key="5">
    <source>
        <dbReference type="ARBA" id="ARBA00022692"/>
    </source>
</evidence>
<dbReference type="InterPro" id="IPR011851">
    <property type="entry name" value="Na/Pro_symporter"/>
</dbReference>
<evidence type="ECO:0000256" key="11">
    <source>
        <dbReference type="ARBA" id="ARBA00023201"/>
    </source>
</evidence>
<dbReference type="FunCoup" id="Q0F3A2">
    <property type="interactions" value="121"/>
</dbReference>
<feature type="transmembrane region" description="Helical" evidence="14">
    <location>
        <begin position="183"/>
        <end position="204"/>
    </location>
</feature>
<keyword evidence="5 14" id="KW-0812">Transmembrane</keyword>
<dbReference type="InParanoid" id="Q0F3A2"/>
<feature type="transmembrane region" description="Helical" evidence="14">
    <location>
        <begin position="415"/>
        <end position="433"/>
    </location>
</feature>
<evidence type="ECO:0000256" key="12">
    <source>
        <dbReference type="ARBA" id="ARBA00033708"/>
    </source>
</evidence>
<comment type="subcellular location">
    <subcellularLocation>
        <location evidence="14">Cell inner membrane</location>
        <topology evidence="14">Multi-pass membrane protein</topology>
    </subcellularLocation>
    <subcellularLocation>
        <location evidence="1">Cell membrane</location>
        <topology evidence="1">Multi-pass membrane protein</topology>
    </subcellularLocation>
</comment>
<feature type="transmembrane region" description="Helical" evidence="14">
    <location>
        <begin position="356"/>
        <end position="377"/>
    </location>
</feature>
<evidence type="ECO:0000256" key="3">
    <source>
        <dbReference type="ARBA" id="ARBA00022448"/>
    </source>
</evidence>
<evidence type="ECO:0000256" key="13">
    <source>
        <dbReference type="RuleBase" id="RU362091"/>
    </source>
</evidence>
<evidence type="ECO:0000256" key="9">
    <source>
        <dbReference type="ARBA" id="ARBA00023065"/>
    </source>
</evidence>
<dbReference type="InterPro" id="IPR001734">
    <property type="entry name" value="Na/solute_symporter"/>
</dbReference>
<dbReference type="PROSITE" id="PS50283">
    <property type="entry name" value="NA_SOLUT_SYMP_3"/>
    <property type="match status" value="1"/>
</dbReference>
<dbReference type="STRING" id="314344.AL013_11975"/>
<dbReference type="RefSeq" id="WP_009851184.1">
    <property type="nucleotide sequence ID" value="NZ_DS022295.1"/>
</dbReference>
<dbReference type="EMBL" id="AATS01000001">
    <property type="protein sequence ID" value="EAU56039.1"/>
    <property type="molecule type" value="Genomic_DNA"/>
</dbReference>
<dbReference type="OrthoDB" id="9789704at2"/>
<proteinExistence type="inferred from homology"/>
<feature type="transmembrane region" description="Helical" evidence="14">
    <location>
        <begin position="119"/>
        <end position="138"/>
    </location>
</feature>
<dbReference type="GO" id="GO:0005298">
    <property type="term" value="F:proline:sodium symporter activity"/>
    <property type="evidence" value="ECO:0007669"/>
    <property type="project" value="UniProtKB-UniRule"/>
</dbReference>
<evidence type="ECO:0000256" key="14">
    <source>
        <dbReference type="RuleBase" id="RU366012"/>
    </source>
</evidence>
<evidence type="ECO:0000256" key="2">
    <source>
        <dbReference type="ARBA" id="ARBA00006434"/>
    </source>
</evidence>
<keyword evidence="3 14" id="KW-0813">Transport</keyword>
<comment type="caution">
    <text evidence="14">Lacks conserved residue(s) required for the propagation of feature annotation.</text>
</comment>
<keyword evidence="8 14" id="KW-0915">Sodium</keyword>
<keyword evidence="6 14" id="KW-0769">Symport</keyword>
<comment type="catalytic activity">
    <reaction evidence="12">
        <text>L-proline(in) + Na(+)(in) = L-proline(out) + Na(+)(out)</text>
        <dbReference type="Rhea" id="RHEA:28967"/>
        <dbReference type="ChEBI" id="CHEBI:29101"/>
        <dbReference type="ChEBI" id="CHEBI:60039"/>
    </reaction>
</comment>
<dbReference type="Gene3D" id="1.20.1730.10">
    <property type="entry name" value="Sodium/glucose cotransporter"/>
    <property type="match status" value="1"/>
</dbReference>
<keyword evidence="4" id="KW-1003">Cell membrane</keyword>
<dbReference type="Proteomes" id="UP000005297">
    <property type="component" value="Unassembled WGS sequence"/>
</dbReference>
<dbReference type="CDD" id="cd11475">
    <property type="entry name" value="SLC5sbd_PutP"/>
    <property type="match status" value="1"/>
</dbReference>
<evidence type="ECO:0000313" key="15">
    <source>
        <dbReference type="EMBL" id="EAU56039.1"/>
    </source>
</evidence>